<evidence type="ECO:0000313" key="2">
    <source>
        <dbReference type="Proteomes" id="UP000031408"/>
    </source>
</evidence>
<sequence length="140" mass="15917">MHVRQNMRKTYYIICLMAGLTAITGCKKDNSPATNGLLRVFNATPWTFYDCTVKLPGTQQDNPGANTHNFGPVEADAKTHYRQFSILYSYAAISLTMNNQTYTIQPIDYVGENPLKSGRYTYKLTYDSTNDQINLELLRD</sequence>
<proteinExistence type="predicted"/>
<accession>A0A0C1L6P0</accession>
<dbReference type="PROSITE" id="PS51257">
    <property type="entry name" value="PROKAR_LIPOPROTEIN"/>
    <property type="match status" value="1"/>
</dbReference>
<protein>
    <submittedName>
        <fullName evidence="1">Uncharacterized protein</fullName>
    </submittedName>
</protein>
<gene>
    <name evidence="1" type="ORF">OI18_22510</name>
</gene>
<dbReference type="AlphaFoldDB" id="A0A0C1L6P0"/>
<organism evidence="1 2">
    <name type="scientific">Flavihumibacter solisilvae</name>
    <dbReference type="NCBI Taxonomy" id="1349421"/>
    <lineage>
        <taxon>Bacteria</taxon>
        <taxon>Pseudomonadati</taxon>
        <taxon>Bacteroidota</taxon>
        <taxon>Chitinophagia</taxon>
        <taxon>Chitinophagales</taxon>
        <taxon>Chitinophagaceae</taxon>
        <taxon>Flavihumibacter</taxon>
    </lineage>
</organism>
<evidence type="ECO:0000313" key="1">
    <source>
        <dbReference type="EMBL" id="KIC91293.1"/>
    </source>
</evidence>
<comment type="caution">
    <text evidence="1">The sequence shown here is derived from an EMBL/GenBank/DDBJ whole genome shotgun (WGS) entry which is preliminary data.</text>
</comment>
<dbReference type="EMBL" id="JSVC01000044">
    <property type="protein sequence ID" value="KIC91293.1"/>
    <property type="molecule type" value="Genomic_DNA"/>
</dbReference>
<name>A0A0C1L6P0_9BACT</name>
<dbReference type="Proteomes" id="UP000031408">
    <property type="component" value="Unassembled WGS sequence"/>
</dbReference>
<keyword evidence="2" id="KW-1185">Reference proteome</keyword>
<reference evidence="1 2" key="1">
    <citation type="submission" date="2014-11" db="EMBL/GenBank/DDBJ databases">
        <title>Genome sequence of Flavihumibacter solisilvae 3-3.</title>
        <authorList>
            <person name="Zhou G."/>
            <person name="Li M."/>
            <person name="Wang G."/>
        </authorList>
    </citation>
    <scope>NUCLEOTIDE SEQUENCE [LARGE SCALE GENOMIC DNA]</scope>
    <source>
        <strain evidence="1 2">3-3</strain>
    </source>
</reference>